<gene>
    <name evidence="2" type="ORF">MIND_00838300</name>
</gene>
<proteinExistence type="predicted"/>
<dbReference type="OrthoDB" id="3042248at2759"/>
<dbReference type="RefSeq" id="XP_037218291.1">
    <property type="nucleotide sequence ID" value="XM_037365049.1"/>
</dbReference>
<name>A0A8H6SG28_9AGAR</name>
<keyword evidence="1" id="KW-0472">Membrane</keyword>
<dbReference type="EMBL" id="JACAZF010000007">
    <property type="protein sequence ID" value="KAF7298903.1"/>
    <property type="molecule type" value="Genomic_DNA"/>
</dbReference>
<comment type="caution">
    <text evidence="2">The sequence shown here is derived from an EMBL/GenBank/DDBJ whole genome shotgun (WGS) entry which is preliminary data.</text>
</comment>
<dbReference type="Proteomes" id="UP000636479">
    <property type="component" value="Unassembled WGS sequence"/>
</dbReference>
<feature type="transmembrane region" description="Helical" evidence="1">
    <location>
        <begin position="305"/>
        <end position="327"/>
    </location>
</feature>
<accession>A0A8H6SG28</accession>
<dbReference type="GeneID" id="59347565"/>
<dbReference type="AlphaFoldDB" id="A0A8H6SG28"/>
<evidence type="ECO:0000256" key="1">
    <source>
        <dbReference type="SAM" id="Phobius"/>
    </source>
</evidence>
<keyword evidence="1" id="KW-0812">Transmembrane</keyword>
<evidence type="ECO:0000313" key="3">
    <source>
        <dbReference type="Proteomes" id="UP000636479"/>
    </source>
</evidence>
<keyword evidence="3" id="KW-1185">Reference proteome</keyword>
<sequence length="338" mass="36666">MASAIQTTTQAQCLCLELAAAPGDFRNIAAAIGELFLVVDNLTVHRKSAIALVMSASKALLPVLETAKEGGPAAGSAELQEPVQDLMQTIQLMRCFVEDPPKFILKRARDAKLLQQQVKKNCKKILSQPYSSIPSSKASILEAVNLSAQIAVAVCDAPILNMFKPVANVVGLVNGKVMAIEANKEAAVALARQLDDITNNVLKPAVAKGAKSDSVVQSLETSVQEAALLLREFSLQRKYDAWLSATSDSIRLENVNARLKDALAVYATKEIVEATALLRKTTQQVSQLVAVVDPKTTHWNKSPPYHVQAAFLFFLNPTTAICVMIVLRVPAYYMYDYV</sequence>
<evidence type="ECO:0000313" key="2">
    <source>
        <dbReference type="EMBL" id="KAF7298903.1"/>
    </source>
</evidence>
<reference evidence="2" key="1">
    <citation type="submission" date="2020-05" db="EMBL/GenBank/DDBJ databases">
        <title>Mycena genomes resolve the evolution of fungal bioluminescence.</title>
        <authorList>
            <person name="Tsai I.J."/>
        </authorList>
    </citation>
    <scope>NUCLEOTIDE SEQUENCE</scope>
    <source>
        <strain evidence="2">171206Taipei</strain>
    </source>
</reference>
<keyword evidence="1" id="KW-1133">Transmembrane helix</keyword>
<organism evidence="2 3">
    <name type="scientific">Mycena indigotica</name>
    <dbReference type="NCBI Taxonomy" id="2126181"/>
    <lineage>
        <taxon>Eukaryota</taxon>
        <taxon>Fungi</taxon>
        <taxon>Dikarya</taxon>
        <taxon>Basidiomycota</taxon>
        <taxon>Agaricomycotina</taxon>
        <taxon>Agaricomycetes</taxon>
        <taxon>Agaricomycetidae</taxon>
        <taxon>Agaricales</taxon>
        <taxon>Marasmiineae</taxon>
        <taxon>Mycenaceae</taxon>
        <taxon>Mycena</taxon>
    </lineage>
</organism>
<protein>
    <submittedName>
        <fullName evidence="2">Uncharacterized protein</fullName>
    </submittedName>
</protein>